<evidence type="ECO:0000313" key="2">
    <source>
        <dbReference type="Proteomes" id="UP000015105"/>
    </source>
</evidence>
<evidence type="ECO:0000313" key="1">
    <source>
        <dbReference type="EnsemblPlants" id="AET6Gv20943400.15"/>
    </source>
</evidence>
<proteinExistence type="predicted"/>
<organism evidence="1 2">
    <name type="scientific">Aegilops tauschii subsp. strangulata</name>
    <name type="common">Goatgrass</name>
    <dbReference type="NCBI Taxonomy" id="200361"/>
    <lineage>
        <taxon>Eukaryota</taxon>
        <taxon>Viridiplantae</taxon>
        <taxon>Streptophyta</taxon>
        <taxon>Embryophyta</taxon>
        <taxon>Tracheophyta</taxon>
        <taxon>Spermatophyta</taxon>
        <taxon>Magnoliopsida</taxon>
        <taxon>Liliopsida</taxon>
        <taxon>Poales</taxon>
        <taxon>Poaceae</taxon>
        <taxon>BOP clade</taxon>
        <taxon>Pooideae</taxon>
        <taxon>Triticodae</taxon>
        <taxon>Triticeae</taxon>
        <taxon>Triticinae</taxon>
        <taxon>Aegilops</taxon>
    </lineage>
</organism>
<accession>A0A453Q174</accession>
<reference evidence="1" key="5">
    <citation type="journal article" date="2021" name="G3 (Bethesda)">
        <title>Aegilops tauschii genome assembly Aet v5.0 features greater sequence contiguity and improved annotation.</title>
        <authorList>
            <person name="Wang L."/>
            <person name="Zhu T."/>
            <person name="Rodriguez J.C."/>
            <person name="Deal K.R."/>
            <person name="Dubcovsky J."/>
            <person name="McGuire P.E."/>
            <person name="Lux T."/>
            <person name="Spannagl M."/>
            <person name="Mayer K.F.X."/>
            <person name="Baldrich P."/>
            <person name="Meyers B.C."/>
            <person name="Huo N."/>
            <person name="Gu Y.Q."/>
            <person name="Zhou H."/>
            <person name="Devos K.M."/>
            <person name="Bennetzen J.L."/>
            <person name="Unver T."/>
            <person name="Budak H."/>
            <person name="Gulick P.J."/>
            <person name="Galiba G."/>
            <person name="Kalapos B."/>
            <person name="Nelson D.R."/>
            <person name="Li P."/>
            <person name="You F.M."/>
            <person name="Luo M.C."/>
            <person name="Dvorak J."/>
        </authorList>
    </citation>
    <scope>NUCLEOTIDE SEQUENCE [LARGE SCALE GENOMIC DNA]</scope>
    <source>
        <strain evidence="1">cv. AL8/78</strain>
    </source>
</reference>
<name>A0A453Q174_AEGTS</name>
<reference evidence="2" key="1">
    <citation type="journal article" date="2014" name="Science">
        <title>Ancient hybridizations among the ancestral genomes of bread wheat.</title>
        <authorList>
            <consortium name="International Wheat Genome Sequencing Consortium,"/>
            <person name="Marcussen T."/>
            <person name="Sandve S.R."/>
            <person name="Heier L."/>
            <person name="Spannagl M."/>
            <person name="Pfeifer M."/>
            <person name="Jakobsen K.S."/>
            <person name="Wulff B.B."/>
            <person name="Steuernagel B."/>
            <person name="Mayer K.F."/>
            <person name="Olsen O.A."/>
        </authorList>
    </citation>
    <scope>NUCLEOTIDE SEQUENCE [LARGE SCALE GENOMIC DNA]</scope>
    <source>
        <strain evidence="2">cv. AL8/78</strain>
    </source>
</reference>
<reference evidence="1" key="3">
    <citation type="journal article" date="2017" name="Nature">
        <title>Genome sequence of the progenitor of the wheat D genome Aegilops tauschii.</title>
        <authorList>
            <person name="Luo M.C."/>
            <person name="Gu Y.Q."/>
            <person name="Puiu D."/>
            <person name="Wang H."/>
            <person name="Twardziok S.O."/>
            <person name="Deal K.R."/>
            <person name="Huo N."/>
            <person name="Zhu T."/>
            <person name="Wang L."/>
            <person name="Wang Y."/>
            <person name="McGuire P.E."/>
            <person name="Liu S."/>
            <person name="Long H."/>
            <person name="Ramasamy R.K."/>
            <person name="Rodriguez J.C."/>
            <person name="Van S.L."/>
            <person name="Yuan L."/>
            <person name="Wang Z."/>
            <person name="Xia Z."/>
            <person name="Xiao L."/>
            <person name="Anderson O.D."/>
            <person name="Ouyang S."/>
            <person name="Liang Y."/>
            <person name="Zimin A.V."/>
            <person name="Pertea G."/>
            <person name="Qi P."/>
            <person name="Bennetzen J.L."/>
            <person name="Dai X."/>
            <person name="Dawson M.W."/>
            <person name="Muller H.G."/>
            <person name="Kugler K."/>
            <person name="Rivarola-Duarte L."/>
            <person name="Spannagl M."/>
            <person name="Mayer K.F.X."/>
            <person name="Lu F.H."/>
            <person name="Bevan M.W."/>
            <person name="Leroy P."/>
            <person name="Li P."/>
            <person name="You F.M."/>
            <person name="Sun Q."/>
            <person name="Liu Z."/>
            <person name="Lyons E."/>
            <person name="Wicker T."/>
            <person name="Salzberg S.L."/>
            <person name="Devos K.M."/>
            <person name="Dvorak J."/>
        </authorList>
    </citation>
    <scope>NUCLEOTIDE SEQUENCE [LARGE SCALE GENOMIC DNA]</scope>
    <source>
        <strain evidence="1">cv. AL8/78</strain>
    </source>
</reference>
<keyword evidence="2" id="KW-1185">Reference proteome</keyword>
<dbReference type="AlphaFoldDB" id="A0A453Q174"/>
<dbReference type="Proteomes" id="UP000015105">
    <property type="component" value="Chromosome 6D"/>
</dbReference>
<sequence>MGLVDSLCSHCCWSTTLELVHTFWGLICVRGARKAAQGRVHLRDTTSQDTTAQNLKVETRAYK</sequence>
<reference evidence="2" key="2">
    <citation type="journal article" date="2017" name="Nat. Plants">
        <title>The Aegilops tauschii genome reveals multiple impacts of transposons.</title>
        <authorList>
            <person name="Zhao G."/>
            <person name="Zou C."/>
            <person name="Li K."/>
            <person name="Wang K."/>
            <person name="Li T."/>
            <person name="Gao L."/>
            <person name="Zhang X."/>
            <person name="Wang H."/>
            <person name="Yang Z."/>
            <person name="Liu X."/>
            <person name="Jiang W."/>
            <person name="Mao L."/>
            <person name="Kong X."/>
            <person name="Jiao Y."/>
            <person name="Jia J."/>
        </authorList>
    </citation>
    <scope>NUCLEOTIDE SEQUENCE [LARGE SCALE GENOMIC DNA]</scope>
    <source>
        <strain evidence="2">cv. AL8/78</strain>
    </source>
</reference>
<protein>
    <submittedName>
        <fullName evidence="1">Uncharacterized protein</fullName>
    </submittedName>
</protein>
<dbReference type="EnsemblPlants" id="AET6Gv20943400.15">
    <property type="protein sequence ID" value="AET6Gv20943400.15"/>
    <property type="gene ID" value="AET6Gv20943400"/>
</dbReference>
<dbReference type="Gramene" id="AET6Gv20943400.15">
    <property type="protein sequence ID" value="AET6Gv20943400.15"/>
    <property type="gene ID" value="AET6Gv20943400"/>
</dbReference>
<reference evidence="1" key="4">
    <citation type="submission" date="2019-03" db="UniProtKB">
        <authorList>
            <consortium name="EnsemblPlants"/>
        </authorList>
    </citation>
    <scope>IDENTIFICATION</scope>
</reference>